<dbReference type="GO" id="GO:0003700">
    <property type="term" value="F:DNA-binding transcription factor activity"/>
    <property type="evidence" value="ECO:0007669"/>
    <property type="project" value="InterPro"/>
</dbReference>
<keyword evidence="3" id="KW-0804">Transcription</keyword>
<dbReference type="Proteomes" id="UP000535838">
    <property type="component" value="Unassembled WGS sequence"/>
</dbReference>
<evidence type="ECO:0000256" key="3">
    <source>
        <dbReference type="ARBA" id="ARBA00023163"/>
    </source>
</evidence>
<dbReference type="PANTHER" id="PTHR43280">
    <property type="entry name" value="ARAC-FAMILY TRANSCRIPTIONAL REGULATOR"/>
    <property type="match status" value="1"/>
</dbReference>
<organism evidence="5 6">
    <name type="scientific">Cohnella thailandensis</name>
    <dbReference type="NCBI Taxonomy" id="557557"/>
    <lineage>
        <taxon>Bacteria</taxon>
        <taxon>Bacillati</taxon>
        <taxon>Bacillota</taxon>
        <taxon>Bacilli</taxon>
        <taxon>Bacillales</taxon>
        <taxon>Paenibacillaceae</taxon>
        <taxon>Cohnella</taxon>
    </lineage>
</organism>
<dbReference type="PROSITE" id="PS00041">
    <property type="entry name" value="HTH_ARAC_FAMILY_1"/>
    <property type="match status" value="1"/>
</dbReference>
<keyword evidence="1" id="KW-0805">Transcription regulation</keyword>
<keyword evidence="2" id="KW-0238">DNA-binding</keyword>
<dbReference type="SUPFAM" id="SSF51215">
    <property type="entry name" value="Regulatory protein AraC"/>
    <property type="match status" value="1"/>
</dbReference>
<evidence type="ECO:0000313" key="6">
    <source>
        <dbReference type="Proteomes" id="UP000535838"/>
    </source>
</evidence>
<dbReference type="Pfam" id="PF12833">
    <property type="entry name" value="HTH_18"/>
    <property type="match status" value="1"/>
</dbReference>
<dbReference type="InterPro" id="IPR037923">
    <property type="entry name" value="HTH-like"/>
</dbReference>
<gene>
    <name evidence="5" type="ORF">H7B67_27310</name>
</gene>
<dbReference type="GO" id="GO:0043565">
    <property type="term" value="F:sequence-specific DNA binding"/>
    <property type="evidence" value="ECO:0007669"/>
    <property type="project" value="InterPro"/>
</dbReference>
<protein>
    <submittedName>
        <fullName evidence="5">AraC family transcriptional regulator</fullName>
    </submittedName>
</protein>
<dbReference type="RefSeq" id="WP_185123064.1">
    <property type="nucleotide sequence ID" value="NZ_JACJVQ010000025.1"/>
</dbReference>
<evidence type="ECO:0000256" key="1">
    <source>
        <dbReference type="ARBA" id="ARBA00023015"/>
    </source>
</evidence>
<dbReference type="InterPro" id="IPR020449">
    <property type="entry name" value="Tscrpt_reg_AraC-type_HTH"/>
</dbReference>
<dbReference type="InterPro" id="IPR018060">
    <property type="entry name" value="HTH_AraC"/>
</dbReference>
<dbReference type="PRINTS" id="PR00032">
    <property type="entry name" value="HTHARAC"/>
</dbReference>
<accession>A0A841T2M3</accession>
<dbReference type="InterPro" id="IPR003313">
    <property type="entry name" value="AraC-bd"/>
</dbReference>
<dbReference type="EMBL" id="JACJVQ010000025">
    <property type="protein sequence ID" value="MBB6637852.1"/>
    <property type="molecule type" value="Genomic_DNA"/>
</dbReference>
<evidence type="ECO:0000259" key="4">
    <source>
        <dbReference type="PROSITE" id="PS01124"/>
    </source>
</evidence>
<dbReference type="InterPro" id="IPR009057">
    <property type="entry name" value="Homeodomain-like_sf"/>
</dbReference>
<sequence length="289" mass="32039">MSPSHTYQVVSHPFAAGPDRQGEPLSVLFAGESQTKPEHKVGPKVVDYFLLHHVLSGRGTFVSGDLRAELRAGQSFLIHPGHLVSYESDPADPWRYLWIAFAGPLADELARNAGLSVESPIADTGSNPLPAACFEAIFETFRLKARSASLKAAGQLHLLLAELREAATEEQPAPLRPESHSEELVRQVASYLATQYAEPVTIESMSESLGYNRAYLSRIFKQHTGLTPISFLTRTRIDHGRRLLRERPELTVEQIASSVGYPDALYFSKQFRKRCGQTPSEYRASVIKP</sequence>
<evidence type="ECO:0000313" key="5">
    <source>
        <dbReference type="EMBL" id="MBB6637852.1"/>
    </source>
</evidence>
<name>A0A841T2M3_9BACL</name>
<dbReference type="CDD" id="cd06986">
    <property type="entry name" value="cupin_MmsR-like_N"/>
    <property type="match status" value="1"/>
</dbReference>
<dbReference type="AlphaFoldDB" id="A0A841T2M3"/>
<dbReference type="Gene3D" id="1.10.10.60">
    <property type="entry name" value="Homeodomain-like"/>
    <property type="match status" value="2"/>
</dbReference>
<comment type="caution">
    <text evidence="5">The sequence shown here is derived from an EMBL/GenBank/DDBJ whole genome shotgun (WGS) entry which is preliminary data.</text>
</comment>
<dbReference type="SMART" id="SM00342">
    <property type="entry name" value="HTH_ARAC"/>
    <property type="match status" value="1"/>
</dbReference>
<dbReference type="Pfam" id="PF02311">
    <property type="entry name" value="AraC_binding"/>
    <property type="match status" value="1"/>
</dbReference>
<reference evidence="5 6" key="1">
    <citation type="submission" date="2020-08" db="EMBL/GenBank/DDBJ databases">
        <title>Cohnella phylogeny.</title>
        <authorList>
            <person name="Dunlap C."/>
        </authorList>
    </citation>
    <scope>NUCLEOTIDE SEQUENCE [LARGE SCALE GENOMIC DNA]</scope>
    <source>
        <strain evidence="5 6">DSM 25241</strain>
    </source>
</reference>
<dbReference type="PANTHER" id="PTHR43280:SF2">
    <property type="entry name" value="HTH-TYPE TRANSCRIPTIONAL REGULATOR EXSA"/>
    <property type="match status" value="1"/>
</dbReference>
<dbReference type="PROSITE" id="PS01124">
    <property type="entry name" value="HTH_ARAC_FAMILY_2"/>
    <property type="match status" value="1"/>
</dbReference>
<dbReference type="SUPFAM" id="SSF46689">
    <property type="entry name" value="Homeodomain-like"/>
    <property type="match status" value="2"/>
</dbReference>
<dbReference type="InterPro" id="IPR018062">
    <property type="entry name" value="HTH_AraC-typ_CS"/>
</dbReference>
<proteinExistence type="predicted"/>
<evidence type="ECO:0000256" key="2">
    <source>
        <dbReference type="ARBA" id="ARBA00023125"/>
    </source>
</evidence>
<feature type="domain" description="HTH araC/xylS-type" evidence="4">
    <location>
        <begin position="186"/>
        <end position="285"/>
    </location>
</feature>
<keyword evidence="6" id="KW-1185">Reference proteome</keyword>
<dbReference type="Gene3D" id="2.60.120.280">
    <property type="entry name" value="Regulatory protein AraC"/>
    <property type="match status" value="1"/>
</dbReference>